<dbReference type="Proteomes" id="UP000054549">
    <property type="component" value="Unassembled WGS sequence"/>
</dbReference>
<dbReference type="InParanoid" id="A0A0C2WV32"/>
<keyword evidence="2" id="KW-1185">Reference proteome</keyword>
<dbReference type="EMBL" id="KN818241">
    <property type="protein sequence ID" value="KIL65607.1"/>
    <property type="molecule type" value="Genomic_DNA"/>
</dbReference>
<accession>A0A0C2WV32</accession>
<evidence type="ECO:0000313" key="2">
    <source>
        <dbReference type="Proteomes" id="UP000054549"/>
    </source>
</evidence>
<sequence length="54" mass="6086">MKADAFFDFLFRGTSTGNAELLSAGHWMIRPCGVLIFRYPSFKSLAPPEFKSTQ</sequence>
<protein>
    <submittedName>
        <fullName evidence="1">Uncharacterized protein</fullName>
    </submittedName>
</protein>
<reference evidence="1 2" key="1">
    <citation type="submission" date="2014-04" db="EMBL/GenBank/DDBJ databases">
        <title>Evolutionary Origins and Diversification of the Mycorrhizal Mutualists.</title>
        <authorList>
            <consortium name="DOE Joint Genome Institute"/>
            <consortium name="Mycorrhizal Genomics Consortium"/>
            <person name="Kohler A."/>
            <person name="Kuo A."/>
            <person name="Nagy L.G."/>
            <person name="Floudas D."/>
            <person name="Copeland A."/>
            <person name="Barry K.W."/>
            <person name="Cichocki N."/>
            <person name="Veneault-Fourrey C."/>
            <person name="LaButti K."/>
            <person name="Lindquist E.A."/>
            <person name="Lipzen A."/>
            <person name="Lundell T."/>
            <person name="Morin E."/>
            <person name="Murat C."/>
            <person name="Riley R."/>
            <person name="Ohm R."/>
            <person name="Sun H."/>
            <person name="Tunlid A."/>
            <person name="Henrissat B."/>
            <person name="Grigoriev I.V."/>
            <person name="Hibbett D.S."/>
            <person name="Martin F."/>
        </authorList>
    </citation>
    <scope>NUCLEOTIDE SEQUENCE [LARGE SCALE GENOMIC DNA]</scope>
    <source>
        <strain evidence="1 2">Koide BX008</strain>
    </source>
</reference>
<evidence type="ECO:0000313" key="1">
    <source>
        <dbReference type="EMBL" id="KIL65607.1"/>
    </source>
</evidence>
<organism evidence="1 2">
    <name type="scientific">Amanita muscaria (strain Koide BX008)</name>
    <dbReference type="NCBI Taxonomy" id="946122"/>
    <lineage>
        <taxon>Eukaryota</taxon>
        <taxon>Fungi</taxon>
        <taxon>Dikarya</taxon>
        <taxon>Basidiomycota</taxon>
        <taxon>Agaricomycotina</taxon>
        <taxon>Agaricomycetes</taxon>
        <taxon>Agaricomycetidae</taxon>
        <taxon>Agaricales</taxon>
        <taxon>Pluteineae</taxon>
        <taxon>Amanitaceae</taxon>
        <taxon>Amanita</taxon>
    </lineage>
</organism>
<name>A0A0C2WV32_AMAMK</name>
<dbReference type="AlphaFoldDB" id="A0A0C2WV32"/>
<dbReference type="HOGENOM" id="CLU_3049831_0_0_1"/>
<gene>
    <name evidence="1" type="ORF">M378DRAFT_161917</name>
</gene>
<proteinExistence type="predicted"/>